<dbReference type="EMBL" id="JAAKYA010000012">
    <property type="protein sequence ID" value="NGO38135.1"/>
    <property type="molecule type" value="Genomic_DNA"/>
</dbReference>
<dbReference type="InterPro" id="IPR036291">
    <property type="entry name" value="NAD(P)-bd_dom_sf"/>
</dbReference>
<dbReference type="AlphaFoldDB" id="A0A6M1RN36"/>
<keyword evidence="4" id="KW-1185">Reference proteome</keyword>
<dbReference type="InterPro" id="IPR006311">
    <property type="entry name" value="TAT_signal"/>
</dbReference>
<accession>A0A6M1RN36</accession>
<proteinExistence type="predicted"/>
<dbReference type="RefSeq" id="WP_165105462.1">
    <property type="nucleotide sequence ID" value="NZ_JAAKYA010000012.1"/>
</dbReference>
<reference evidence="3 4" key="1">
    <citation type="submission" date="2020-02" db="EMBL/GenBank/DDBJ databases">
        <title>Draft genome sequence of Limisphaera ngatamarikiensis NGM72.4T, a thermophilic Verrucomicrobia grouped in subdivision 3.</title>
        <authorList>
            <person name="Carere C.R."/>
            <person name="Steen J."/>
            <person name="Hugenholtz P."/>
            <person name="Stott M.B."/>
        </authorList>
    </citation>
    <scope>NUCLEOTIDE SEQUENCE [LARGE SCALE GENOMIC DNA]</scope>
    <source>
        <strain evidence="3 4">NGM72.4</strain>
    </source>
</reference>
<feature type="domain" description="Gfo/Idh/MocA-like oxidoreductase N-terminal" evidence="1">
    <location>
        <begin position="46"/>
        <end position="160"/>
    </location>
</feature>
<comment type="caution">
    <text evidence="3">The sequence shown here is derived from an EMBL/GenBank/DDBJ whole genome shotgun (WGS) entry which is preliminary data.</text>
</comment>
<evidence type="ECO:0000259" key="1">
    <source>
        <dbReference type="Pfam" id="PF01408"/>
    </source>
</evidence>
<dbReference type="PANTHER" id="PTHR43818:SF10">
    <property type="entry name" value="NADH-DEPENDENT DEHYDROGENASE-RELATED"/>
    <property type="match status" value="1"/>
</dbReference>
<evidence type="ECO:0000259" key="2">
    <source>
        <dbReference type="Pfam" id="PF19051"/>
    </source>
</evidence>
<sequence length="470" mass="52274">MKPSNSGKVSRRRFLQHSVAATGLMILPARVLGLDGGPSANNRLNIAGIGIGGQGAANLRQMESENIVALCDVDERHAAHVFQRYPKARRFRDYRKMLDEMKEIDAVVIATPDHHHAFAAMEAIRRGKHVYCEKPLTHSVWEARRLAEAARQARVVTQMGNQGQASEETRALCEAVWAGAIGPVREVHIWTDRPSRGLFEEYWPQGIDRPRETPPVPEGLDWDLWLGPAPARPYHPVYAPFRWRGWWDFGTGALGDIGCHAMDPVFRALKLGAPLIVQGSSTRVNAETYPLGSMITYEFPARDASVQSHNPHIRGLTGRGAGGIAMPPCKVVWYDGGLRPPRPAGLPDGHLLGDNGRLLIGDEGFILGNRIYPLERAKEVAEIPKTIPRSPGHYIEWIQACKGGPAPGSNFDWAGPLTETVLLGNITLRVQLREDLTRFALRWDPVAFRFTNLEEANAFLRREYRAGWTL</sequence>
<name>A0A6M1RN36_9BACT</name>
<dbReference type="Pfam" id="PF01408">
    <property type="entry name" value="GFO_IDH_MocA"/>
    <property type="match status" value="1"/>
</dbReference>
<dbReference type="InterPro" id="IPR050463">
    <property type="entry name" value="Gfo/Idh/MocA_oxidrdct_glycsds"/>
</dbReference>
<dbReference type="GO" id="GO:0000166">
    <property type="term" value="F:nucleotide binding"/>
    <property type="evidence" value="ECO:0007669"/>
    <property type="project" value="InterPro"/>
</dbReference>
<dbReference type="Pfam" id="PF19051">
    <property type="entry name" value="GFO_IDH_MocA_C2"/>
    <property type="match status" value="1"/>
</dbReference>
<dbReference type="PANTHER" id="PTHR43818">
    <property type="entry name" value="BCDNA.GH03377"/>
    <property type="match status" value="1"/>
</dbReference>
<feature type="domain" description="Gfo/Idh/MocA-like oxidoreductase bacterial type C-terminal" evidence="2">
    <location>
        <begin position="212"/>
        <end position="267"/>
    </location>
</feature>
<gene>
    <name evidence="3" type="ORF">G4L39_01830</name>
</gene>
<evidence type="ECO:0000313" key="4">
    <source>
        <dbReference type="Proteomes" id="UP000477311"/>
    </source>
</evidence>
<dbReference type="Gene3D" id="3.30.360.10">
    <property type="entry name" value="Dihydrodipicolinate Reductase, domain 2"/>
    <property type="match status" value="1"/>
</dbReference>
<protein>
    <submittedName>
        <fullName evidence="3">Gfo/Idh/MocA family oxidoreductase</fullName>
    </submittedName>
</protein>
<evidence type="ECO:0000313" key="3">
    <source>
        <dbReference type="EMBL" id="NGO38135.1"/>
    </source>
</evidence>
<dbReference type="SUPFAM" id="SSF51735">
    <property type="entry name" value="NAD(P)-binding Rossmann-fold domains"/>
    <property type="match status" value="1"/>
</dbReference>
<dbReference type="PROSITE" id="PS51318">
    <property type="entry name" value="TAT"/>
    <property type="match status" value="1"/>
</dbReference>
<dbReference type="InterPro" id="IPR000683">
    <property type="entry name" value="Gfo/Idh/MocA-like_OxRdtase_N"/>
</dbReference>
<organism evidence="3 4">
    <name type="scientific">Limisphaera ngatamarikiensis</name>
    <dbReference type="NCBI Taxonomy" id="1324935"/>
    <lineage>
        <taxon>Bacteria</taxon>
        <taxon>Pseudomonadati</taxon>
        <taxon>Verrucomicrobiota</taxon>
        <taxon>Verrucomicrobiia</taxon>
        <taxon>Limisphaerales</taxon>
        <taxon>Limisphaeraceae</taxon>
        <taxon>Limisphaera</taxon>
    </lineage>
</organism>
<dbReference type="Proteomes" id="UP000477311">
    <property type="component" value="Unassembled WGS sequence"/>
</dbReference>
<dbReference type="SUPFAM" id="SSF55347">
    <property type="entry name" value="Glyceraldehyde-3-phosphate dehydrogenase-like, C-terminal domain"/>
    <property type="match status" value="1"/>
</dbReference>
<dbReference type="InterPro" id="IPR043906">
    <property type="entry name" value="Gfo/Idh/MocA_OxRdtase_bact_C"/>
</dbReference>
<dbReference type="Gene3D" id="3.40.50.720">
    <property type="entry name" value="NAD(P)-binding Rossmann-like Domain"/>
    <property type="match status" value="1"/>
</dbReference>